<name>A0ABV5TA68_9ACTN</name>
<reference evidence="2 3" key="1">
    <citation type="submission" date="2024-09" db="EMBL/GenBank/DDBJ databases">
        <authorList>
            <person name="Sun Q."/>
            <person name="Mori K."/>
        </authorList>
    </citation>
    <scope>NUCLEOTIDE SEQUENCE [LARGE SCALE GENOMIC DNA]</scope>
    <source>
        <strain evidence="2 3">JCM 3028</strain>
    </source>
</reference>
<evidence type="ECO:0000256" key="1">
    <source>
        <dbReference type="SAM" id="Phobius"/>
    </source>
</evidence>
<dbReference type="RefSeq" id="WP_344748640.1">
    <property type="nucleotide sequence ID" value="NZ_BAAAWW010000164.1"/>
</dbReference>
<dbReference type="EMBL" id="JBHMBS010000004">
    <property type="protein sequence ID" value="MFB9675983.1"/>
    <property type="molecule type" value="Genomic_DNA"/>
</dbReference>
<gene>
    <name evidence="2" type="ORF">ACFFRH_10830</name>
</gene>
<protein>
    <submittedName>
        <fullName evidence="2">Uncharacterized protein</fullName>
    </submittedName>
</protein>
<feature type="transmembrane region" description="Helical" evidence="1">
    <location>
        <begin position="48"/>
        <end position="67"/>
    </location>
</feature>
<keyword evidence="3" id="KW-1185">Reference proteome</keyword>
<accession>A0ABV5TA68</accession>
<evidence type="ECO:0000313" key="2">
    <source>
        <dbReference type="EMBL" id="MFB9675983.1"/>
    </source>
</evidence>
<sequence length="305" mass="34128">MSDLARRRKGPRGAVRLLTSTALNTFVGLLGLIVPLTAWALGKASVTTILFVVETGLLIAIVIRHAWLQATYMQFRRASGRAMSDPTYFELISATLEGELMEDTEEIADGHLLLYAAEVPRISVLLYRTLIDSSCQPRKIMATDLTTDPRLLTQRREYLVENRRLIESGGVILRIFVCRLSDLTKRGYAKDLIDLIDLHRSLGVQCGLAVREWLRPDQAVDFVVVAAAAVLVEEEQGDAGYSKGRSSVYFKRIDKWVKKFDEIWGAENSSAAPAVLHSYEQVARELLVDSRWKPAEISAALSKHR</sequence>
<evidence type="ECO:0000313" key="3">
    <source>
        <dbReference type="Proteomes" id="UP001589610"/>
    </source>
</evidence>
<feature type="transmembrane region" description="Helical" evidence="1">
    <location>
        <begin position="21"/>
        <end position="42"/>
    </location>
</feature>
<keyword evidence="1" id="KW-1133">Transmembrane helix</keyword>
<keyword evidence="1" id="KW-0472">Membrane</keyword>
<organism evidence="2 3">
    <name type="scientific">Streptosporangium vulgare</name>
    <dbReference type="NCBI Taxonomy" id="46190"/>
    <lineage>
        <taxon>Bacteria</taxon>
        <taxon>Bacillati</taxon>
        <taxon>Actinomycetota</taxon>
        <taxon>Actinomycetes</taxon>
        <taxon>Streptosporangiales</taxon>
        <taxon>Streptosporangiaceae</taxon>
        <taxon>Streptosporangium</taxon>
    </lineage>
</organism>
<comment type="caution">
    <text evidence="2">The sequence shown here is derived from an EMBL/GenBank/DDBJ whole genome shotgun (WGS) entry which is preliminary data.</text>
</comment>
<dbReference type="Proteomes" id="UP001589610">
    <property type="component" value="Unassembled WGS sequence"/>
</dbReference>
<keyword evidence="1" id="KW-0812">Transmembrane</keyword>
<proteinExistence type="predicted"/>